<feature type="compositionally biased region" description="Basic and acidic residues" evidence="1">
    <location>
        <begin position="116"/>
        <end position="125"/>
    </location>
</feature>
<evidence type="ECO:0000313" key="2">
    <source>
        <dbReference type="EMBL" id="MPM85173.1"/>
    </source>
</evidence>
<evidence type="ECO:0000256" key="1">
    <source>
        <dbReference type="SAM" id="MobiDB-lite"/>
    </source>
</evidence>
<name>A0A645D8A4_9ZZZZ</name>
<organism evidence="2">
    <name type="scientific">bioreactor metagenome</name>
    <dbReference type="NCBI Taxonomy" id="1076179"/>
    <lineage>
        <taxon>unclassified sequences</taxon>
        <taxon>metagenomes</taxon>
        <taxon>ecological metagenomes</taxon>
    </lineage>
</organism>
<comment type="caution">
    <text evidence="2">The sequence shown here is derived from an EMBL/GenBank/DDBJ whole genome shotgun (WGS) entry which is preliminary data.</text>
</comment>
<feature type="region of interest" description="Disordered" evidence="1">
    <location>
        <begin position="1"/>
        <end position="125"/>
    </location>
</feature>
<dbReference type="EMBL" id="VSSQ01033541">
    <property type="protein sequence ID" value="MPM85173.1"/>
    <property type="molecule type" value="Genomic_DNA"/>
</dbReference>
<feature type="compositionally biased region" description="Basic and acidic residues" evidence="1">
    <location>
        <begin position="58"/>
        <end position="68"/>
    </location>
</feature>
<sequence>MRVEHVEEFDAPAPSRRGEAQAAGHFADRHPAAGGLEQQRGPDCGRRVSAECPAGPAEKFDRGPEAAERRRHHHEKQKQPDAFVRPAAGSGTGGGAIYFAECDTPAAEQEGNAYQRRADSRPDQDRMDAVFTERFQDVIFIHNGSLSGGVI</sequence>
<gene>
    <name evidence="2" type="ORF">SDC9_132251</name>
</gene>
<protein>
    <submittedName>
        <fullName evidence="2">Uncharacterized protein</fullName>
    </submittedName>
</protein>
<proteinExistence type="predicted"/>
<reference evidence="2" key="1">
    <citation type="submission" date="2019-08" db="EMBL/GenBank/DDBJ databases">
        <authorList>
            <person name="Kucharzyk K."/>
            <person name="Murdoch R.W."/>
            <person name="Higgins S."/>
            <person name="Loffler F."/>
        </authorList>
    </citation>
    <scope>NUCLEOTIDE SEQUENCE</scope>
</reference>
<accession>A0A645D8A4</accession>
<dbReference type="AlphaFoldDB" id="A0A645D8A4"/>